<feature type="domain" description="PIN" evidence="1">
    <location>
        <begin position="5"/>
        <end position="121"/>
    </location>
</feature>
<dbReference type="InterPro" id="IPR029060">
    <property type="entry name" value="PIN-like_dom_sf"/>
</dbReference>
<name>A0A0G1M4B5_9BACT</name>
<dbReference type="PANTHER" id="PTHR38826:SF5">
    <property type="entry name" value="RIBONUCLEASE VAPC13"/>
    <property type="match status" value="1"/>
</dbReference>
<proteinExistence type="predicted"/>
<dbReference type="Gene3D" id="3.40.50.1010">
    <property type="entry name" value="5'-nuclease"/>
    <property type="match status" value="1"/>
</dbReference>
<sequence>MVNKFVDTNIFIEVFVRFGNKSDRCKALLKEAKNLQTSSFVFSEIEWVLRSAYELDKRVVVKCLKTVISSNIEIDNKMILVKAIEFYESHTVDWTDCLNIFLIKDDNVREIYSYDKGLSKFNWVKRLEP</sequence>
<evidence type="ECO:0000259" key="1">
    <source>
        <dbReference type="Pfam" id="PF01850"/>
    </source>
</evidence>
<dbReference type="Proteomes" id="UP000034264">
    <property type="component" value="Unassembled WGS sequence"/>
</dbReference>
<protein>
    <recommendedName>
        <fullName evidence="1">PIN domain-containing protein</fullName>
    </recommendedName>
</protein>
<dbReference type="InterPro" id="IPR002716">
    <property type="entry name" value="PIN_dom"/>
</dbReference>
<comment type="caution">
    <text evidence="2">The sequence shown here is derived from an EMBL/GenBank/DDBJ whole genome shotgun (WGS) entry which is preliminary data.</text>
</comment>
<dbReference type="InterPro" id="IPR052106">
    <property type="entry name" value="PINc/VapC_TA"/>
</dbReference>
<accession>A0A0G1M4B5</accession>
<dbReference type="SUPFAM" id="SSF88723">
    <property type="entry name" value="PIN domain-like"/>
    <property type="match status" value="1"/>
</dbReference>
<evidence type="ECO:0000313" key="2">
    <source>
        <dbReference type="EMBL" id="KKU03049.1"/>
    </source>
</evidence>
<dbReference type="PANTHER" id="PTHR38826">
    <property type="entry name" value="RIBONUCLEASE VAPC13"/>
    <property type="match status" value="1"/>
</dbReference>
<dbReference type="AlphaFoldDB" id="A0A0G1M4B5"/>
<reference evidence="2 3" key="1">
    <citation type="journal article" date="2015" name="Nature">
        <title>rRNA introns, odd ribosomes, and small enigmatic genomes across a large radiation of phyla.</title>
        <authorList>
            <person name="Brown C.T."/>
            <person name="Hug L.A."/>
            <person name="Thomas B.C."/>
            <person name="Sharon I."/>
            <person name="Castelle C.J."/>
            <person name="Singh A."/>
            <person name="Wilkins M.J."/>
            <person name="Williams K.H."/>
            <person name="Banfield J.F."/>
        </authorList>
    </citation>
    <scope>NUCLEOTIDE SEQUENCE [LARGE SCALE GENOMIC DNA]</scope>
</reference>
<organism evidence="2 3">
    <name type="scientific">Candidatus Amesbacteria bacterium GW2011_GWC2_45_19</name>
    <dbReference type="NCBI Taxonomy" id="1618366"/>
    <lineage>
        <taxon>Bacteria</taxon>
        <taxon>Candidatus Amesiibacteriota</taxon>
    </lineage>
</organism>
<dbReference type="EMBL" id="LCKS01000004">
    <property type="protein sequence ID" value="KKU03049.1"/>
    <property type="molecule type" value="Genomic_DNA"/>
</dbReference>
<evidence type="ECO:0000313" key="3">
    <source>
        <dbReference type="Proteomes" id="UP000034264"/>
    </source>
</evidence>
<dbReference type="Pfam" id="PF01850">
    <property type="entry name" value="PIN"/>
    <property type="match status" value="1"/>
</dbReference>
<gene>
    <name evidence="2" type="ORF">UX05_C0004G0058</name>
</gene>